<accession>A0A4P8HPI5</accession>
<evidence type="ECO:0000256" key="2">
    <source>
        <dbReference type="ARBA" id="ARBA00022448"/>
    </source>
</evidence>
<protein>
    <submittedName>
        <fullName evidence="10">Carbohydrate ABC transporter permease</fullName>
    </submittedName>
    <submittedName>
        <fullName evidence="9">Multiple sugar transport system permease protein</fullName>
    </submittedName>
</protein>
<feature type="transmembrane region" description="Helical" evidence="7">
    <location>
        <begin position="163"/>
        <end position="184"/>
    </location>
</feature>
<dbReference type="PANTHER" id="PTHR43744">
    <property type="entry name" value="ABC TRANSPORTER PERMEASE PROTEIN MG189-RELATED-RELATED"/>
    <property type="match status" value="1"/>
</dbReference>
<dbReference type="GO" id="GO:0005886">
    <property type="term" value="C:plasma membrane"/>
    <property type="evidence" value="ECO:0007669"/>
    <property type="project" value="UniProtKB-SubCell"/>
</dbReference>
<feature type="transmembrane region" description="Helical" evidence="7">
    <location>
        <begin position="265"/>
        <end position="283"/>
    </location>
</feature>
<feature type="transmembrane region" description="Helical" evidence="7">
    <location>
        <begin position="86"/>
        <end position="106"/>
    </location>
</feature>
<feature type="transmembrane region" description="Helical" evidence="7">
    <location>
        <begin position="118"/>
        <end position="143"/>
    </location>
</feature>
<evidence type="ECO:0000259" key="8">
    <source>
        <dbReference type="PROSITE" id="PS50928"/>
    </source>
</evidence>
<proteinExistence type="inferred from homology"/>
<dbReference type="SUPFAM" id="SSF161098">
    <property type="entry name" value="MetI-like"/>
    <property type="match status" value="1"/>
</dbReference>
<keyword evidence="11" id="KW-1185">Reference proteome</keyword>
<dbReference type="InterPro" id="IPR000515">
    <property type="entry name" value="MetI-like"/>
</dbReference>
<dbReference type="CDD" id="cd06261">
    <property type="entry name" value="TM_PBP2"/>
    <property type="match status" value="1"/>
</dbReference>
<dbReference type="Gene3D" id="1.10.3720.10">
    <property type="entry name" value="MetI-like"/>
    <property type="match status" value="1"/>
</dbReference>
<keyword evidence="2 7" id="KW-0813">Transport</keyword>
<dbReference type="OrthoDB" id="369039at2"/>
<dbReference type="Pfam" id="PF00528">
    <property type="entry name" value="BPD_transp_1"/>
    <property type="match status" value="1"/>
</dbReference>
<reference evidence="10 11" key="1">
    <citation type="submission" date="2019-05" db="EMBL/GenBank/DDBJ databases">
        <title>Draft Genome Sequences of Six Type Strains of the Genus Massilia.</title>
        <authorList>
            <person name="Miess H."/>
            <person name="Frediansyhah A."/>
            <person name="Gross H."/>
        </authorList>
    </citation>
    <scope>NUCLEOTIDE SEQUENCE [LARGE SCALE GENOMIC DNA]</scope>
    <source>
        <strain evidence="10 11">DSMZ 26121</strain>
    </source>
</reference>
<keyword evidence="6 7" id="KW-0472">Membrane</keyword>
<dbReference type="EMBL" id="JACHXS010000003">
    <property type="protein sequence ID" value="MBB3221194.1"/>
    <property type="molecule type" value="Genomic_DNA"/>
</dbReference>
<feature type="domain" description="ABC transmembrane type-1" evidence="8">
    <location>
        <begin position="81"/>
        <end position="283"/>
    </location>
</feature>
<feature type="transmembrane region" description="Helical" evidence="7">
    <location>
        <begin position="17"/>
        <end position="38"/>
    </location>
</feature>
<keyword evidence="5 7" id="KW-1133">Transmembrane helix</keyword>
<organism evidence="9 12">
    <name type="scientific">Pseudoduganella umbonata</name>
    <dbReference type="NCBI Taxonomy" id="864828"/>
    <lineage>
        <taxon>Bacteria</taxon>
        <taxon>Pseudomonadati</taxon>
        <taxon>Pseudomonadota</taxon>
        <taxon>Betaproteobacteria</taxon>
        <taxon>Burkholderiales</taxon>
        <taxon>Oxalobacteraceae</taxon>
        <taxon>Telluria group</taxon>
        <taxon>Pseudoduganella</taxon>
    </lineage>
</organism>
<dbReference type="Proteomes" id="UP000584325">
    <property type="component" value="Unassembled WGS sequence"/>
</dbReference>
<evidence type="ECO:0000256" key="7">
    <source>
        <dbReference type="RuleBase" id="RU363032"/>
    </source>
</evidence>
<dbReference type="PANTHER" id="PTHR43744:SF12">
    <property type="entry name" value="ABC TRANSPORTER PERMEASE PROTEIN MG189-RELATED"/>
    <property type="match status" value="1"/>
</dbReference>
<dbReference type="AlphaFoldDB" id="A0A4P8HPI5"/>
<dbReference type="InterPro" id="IPR035906">
    <property type="entry name" value="MetI-like_sf"/>
</dbReference>
<dbReference type="RefSeq" id="WP_137313268.1">
    <property type="nucleotide sequence ID" value="NZ_CP040017.1"/>
</dbReference>
<evidence type="ECO:0000256" key="5">
    <source>
        <dbReference type="ARBA" id="ARBA00022989"/>
    </source>
</evidence>
<comment type="subcellular location">
    <subcellularLocation>
        <location evidence="1 7">Cell membrane</location>
        <topology evidence="1 7">Multi-pass membrane protein</topology>
    </subcellularLocation>
</comment>
<evidence type="ECO:0000256" key="6">
    <source>
        <dbReference type="ARBA" id="ARBA00023136"/>
    </source>
</evidence>
<evidence type="ECO:0000256" key="3">
    <source>
        <dbReference type="ARBA" id="ARBA00022475"/>
    </source>
</evidence>
<evidence type="ECO:0000313" key="10">
    <source>
        <dbReference type="EMBL" id="QCP10384.1"/>
    </source>
</evidence>
<evidence type="ECO:0000313" key="9">
    <source>
        <dbReference type="EMBL" id="MBB3221194.1"/>
    </source>
</evidence>
<name>A0A4P8HPI5_9BURK</name>
<keyword evidence="3" id="KW-1003">Cell membrane</keyword>
<comment type="similarity">
    <text evidence="7">Belongs to the binding-protein-dependent transport system permease family.</text>
</comment>
<dbReference type="PROSITE" id="PS50928">
    <property type="entry name" value="ABC_TM1"/>
    <property type="match status" value="1"/>
</dbReference>
<feature type="transmembrane region" description="Helical" evidence="7">
    <location>
        <begin position="205"/>
        <end position="230"/>
    </location>
</feature>
<evidence type="ECO:0000256" key="4">
    <source>
        <dbReference type="ARBA" id="ARBA00022692"/>
    </source>
</evidence>
<dbReference type="GO" id="GO:0055085">
    <property type="term" value="P:transmembrane transport"/>
    <property type="evidence" value="ECO:0007669"/>
    <property type="project" value="InterPro"/>
</dbReference>
<dbReference type="Proteomes" id="UP000298763">
    <property type="component" value="Chromosome"/>
</dbReference>
<keyword evidence="9" id="KW-0762">Sugar transport</keyword>
<dbReference type="EMBL" id="CP040017">
    <property type="protein sequence ID" value="QCP10384.1"/>
    <property type="molecule type" value="Genomic_DNA"/>
</dbReference>
<gene>
    <name evidence="10" type="ORF">FCL38_08025</name>
    <name evidence="9" type="ORF">FHS02_002001</name>
</gene>
<keyword evidence="4 7" id="KW-0812">Transmembrane</keyword>
<reference evidence="9 12" key="2">
    <citation type="submission" date="2020-08" db="EMBL/GenBank/DDBJ databases">
        <title>Genomic Encyclopedia of Type Strains, Phase III (KMG-III): the genomes of soil and plant-associated and newly described type strains.</title>
        <authorList>
            <person name="Whitman W."/>
        </authorList>
    </citation>
    <scope>NUCLEOTIDE SEQUENCE [LARGE SCALE GENOMIC DNA]</scope>
    <source>
        <strain evidence="9 12">CECT 7753</strain>
    </source>
</reference>
<evidence type="ECO:0000313" key="11">
    <source>
        <dbReference type="Proteomes" id="UP000298763"/>
    </source>
</evidence>
<evidence type="ECO:0000256" key="1">
    <source>
        <dbReference type="ARBA" id="ARBA00004651"/>
    </source>
</evidence>
<sequence>MTTAVSKAGRRILRDTALFAVMAAIGLVFVAPLLFMFISSFKDDSAIFANLGSWSAYLPSSGWSLRNYTAIFEHSDLPSFLLNSTVIAALVVAGGILVNSMLAFAIARMRWRGRQAVLGLVVAMVIVPFEVIAIPLLSLVARLPWPAIEHGQLVLHTGWFNSLHVQVIPFLANAFCVFLFYQFFRDIPPELDEAAKMDGAGPWTVYARIIMPNSGPVIATAAIVLFISAWNQYLWPIMVVQGEAFRPVQPGIQQFFGRTNSWGQIMAYASVITLPVLAVFLAFQRQFVASVAGTGVKG</sequence>
<evidence type="ECO:0000313" key="12">
    <source>
        <dbReference type="Proteomes" id="UP000584325"/>
    </source>
</evidence>